<feature type="compositionally biased region" description="Low complexity" evidence="1">
    <location>
        <begin position="178"/>
        <end position="192"/>
    </location>
</feature>
<accession>A0A8S9PJB6</accession>
<evidence type="ECO:0008006" key="6">
    <source>
        <dbReference type="Google" id="ProtNLM"/>
    </source>
</evidence>
<dbReference type="InterPro" id="IPR025836">
    <property type="entry name" value="Zn_knuckle_CX2CX4HX4C"/>
</dbReference>
<comment type="caution">
    <text evidence="4">The sequence shown here is derived from an EMBL/GenBank/DDBJ whole genome shotgun (WGS) entry which is preliminary data.</text>
</comment>
<dbReference type="Pfam" id="PF14392">
    <property type="entry name" value="zf-CCHC_4"/>
    <property type="match status" value="1"/>
</dbReference>
<dbReference type="InterPro" id="IPR025558">
    <property type="entry name" value="DUF4283"/>
</dbReference>
<dbReference type="EMBL" id="QGKX02001347">
    <property type="protein sequence ID" value="KAF3523633.1"/>
    <property type="molecule type" value="Genomic_DNA"/>
</dbReference>
<name>A0A8S9PJB6_BRACR</name>
<proteinExistence type="predicted"/>
<evidence type="ECO:0000259" key="3">
    <source>
        <dbReference type="Pfam" id="PF14392"/>
    </source>
</evidence>
<feature type="region of interest" description="Disordered" evidence="1">
    <location>
        <begin position="237"/>
        <end position="271"/>
    </location>
</feature>
<reference evidence="4" key="1">
    <citation type="submission" date="2019-12" db="EMBL/GenBank/DDBJ databases">
        <title>Genome sequencing and annotation of Brassica cretica.</title>
        <authorList>
            <person name="Studholme D.J."/>
            <person name="Sarris P."/>
        </authorList>
    </citation>
    <scope>NUCLEOTIDE SEQUENCE</scope>
    <source>
        <strain evidence="4">PFS-109/04</strain>
        <tissue evidence="4">Leaf</tissue>
    </source>
</reference>
<evidence type="ECO:0000313" key="5">
    <source>
        <dbReference type="Proteomes" id="UP000712600"/>
    </source>
</evidence>
<dbReference type="AlphaFoldDB" id="A0A8S9PJB6"/>
<dbReference type="InterPro" id="IPR040256">
    <property type="entry name" value="At4g02000-like"/>
</dbReference>
<dbReference type="PANTHER" id="PTHR31286:SF162">
    <property type="entry name" value="DUF4283 DOMAIN-CONTAINING PROTEIN-RELATED"/>
    <property type="match status" value="1"/>
</dbReference>
<dbReference type="PANTHER" id="PTHR31286">
    <property type="entry name" value="GLYCINE-RICH CELL WALL STRUCTURAL PROTEIN 1.8-LIKE"/>
    <property type="match status" value="1"/>
</dbReference>
<evidence type="ECO:0000313" key="4">
    <source>
        <dbReference type="EMBL" id="KAF3523633.1"/>
    </source>
</evidence>
<dbReference type="Proteomes" id="UP000712600">
    <property type="component" value="Unassembled WGS sequence"/>
</dbReference>
<evidence type="ECO:0000256" key="1">
    <source>
        <dbReference type="SAM" id="MobiDB-lite"/>
    </source>
</evidence>
<protein>
    <recommendedName>
        <fullName evidence="6">DUF4283 domain-containing protein</fullName>
    </recommendedName>
</protein>
<organism evidence="4 5">
    <name type="scientific">Brassica cretica</name>
    <name type="common">Mustard</name>
    <dbReference type="NCBI Taxonomy" id="69181"/>
    <lineage>
        <taxon>Eukaryota</taxon>
        <taxon>Viridiplantae</taxon>
        <taxon>Streptophyta</taxon>
        <taxon>Embryophyta</taxon>
        <taxon>Tracheophyta</taxon>
        <taxon>Spermatophyta</taxon>
        <taxon>Magnoliopsida</taxon>
        <taxon>eudicotyledons</taxon>
        <taxon>Gunneridae</taxon>
        <taxon>Pentapetalae</taxon>
        <taxon>rosids</taxon>
        <taxon>malvids</taxon>
        <taxon>Brassicales</taxon>
        <taxon>Brassicaceae</taxon>
        <taxon>Brassiceae</taxon>
        <taxon>Brassica</taxon>
    </lineage>
</organism>
<feature type="domain" description="Zinc knuckle CX2CX4HX4C" evidence="3">
    <location>
        <begin position="108"/>
        <end position="154"/>
    </location>
</feature>
<feature type="region of interest" description="Disordered" evidence="1">
    <location>
        <begin position="173"/>
        <end position="206"/>
    </location>
</feature>
<gene>
    <name evidence="4" type="ORF">F2Q69_00047438</name>
</gene>
<sequence>MPEQWGMSEKITACDLGNGHFLFNFDNEEDLNCVLNQGPFHHNFSMFVLVRWEPVIDEHYPSMVLFWIHLQGIPLHLCTHQNLESIGNQLGKVDTIDAAKGKINVEMESSKPLKFSRKLQTINKEDITIKLHYEKVFKHCTTCGLMSHEAQDCLTKVTTGNARVIDETSYRPYKEGTSSYSRVQQSSHSSRVNRATNPRDSRYNPYSYVRKQDIAGRHQDASKERVWKKKQLRPLKINDHQTRDTSSGSAGEALKPRSAITGSIEPKSRTATEQPLIDSNVTFRSNSSTRTLVSDVEARAEDLIPPYNALKIAAMNEYDNDNEEGDAADADMEEPIGNELMIMEEDDLLGEDLVTFKSPDMEANIQNILESSILMIEANQNADKDEADEDAAEKTVTRSITRSLFPTSQLGNQRRASPQINAKTTQVGNVARGGRGLQSSGDYRWLEFS</sequence>
<dbReference type="Pfam" id="PF14111">
    <property type="entry name" value="DUF4283"/>
    <property type="match status" value="1"/>
</dbReference>
<evidence type="ECO:0000259" key="2">
    <source>
        <dbReference type="Pfam" id="PF14111"/>
    </source>
</evidence>
<feature type="domain" description="DUF4283" evidence="2">
    <location>
        <begin position="1"/>
        <end position="55"/>
    </location>
</feature>